<dbReference type="SUPFAM" id="SSF53335">
    <property type="entry name" value="S-adenosyl-L-methionine-dependent methyltransferases"/>
    <property type="match status" value="1"/>
</dbReference>
<sequence>MEEIANPKLYLERMSKPLQEKLKIARFIPQDTRSILDVGCADGTVTLALADMYPTISFVGIDLDEEFVKKAQECVGERKNVKFECGFLRERLVNPERFDVALFCSVLHEFFSYGEGISTVVKALADAHEILNPQGTLIIRDMILYDYAGKSQLWVKEMKEKVKAKAEIAPLLADFENIFGVMNSVKQLNHFLLKYMYDDNWEREGKENYVPVSFEEYDQIFRLLGMSVLFQRSSTIPYLKNKWKDDFGFSDGELESFRSTGIIVARK</sequence>
<keyword evidence="3" id="KW-0949">S-adenosyl-L-methionine</keyword>
<dbReference type="Proteomes" id="UP000034078">
    <property type="component" value="Unassembled WGS sequence"/>
</dbReference>
<dbReference type="EMBL" id="LCKO01000001">
    <property type="protein sequence ID" value="KKU01295.1"/>
    <property type="molecule type" value="Genomic_DNA"/>
</dbReference>
<evidence type="ECO:0000259" key="4">
    <source>
        <dbReference type="Pfam" id="PF13847"/>
    </source>
</evidence>
<name>A0A837IJL4_9BACT</name>
<gene>
    <name evidence="5" type="ORF">UX01_C0001G0139</name>
</gene>
<evidence type="ECO:0000256" key="2">
    <source>
        <dbReference type="ARBA" id="ARBA00022679"/>
    </source>
</evidence>
<dbReference type="GO" id="GO:0008168">
    <property type="term" value="F:methyltransferase activity"/>
    <property type="evidence" value="ECO:0007669"/>
    <property type="project" value="UniProtKB-KW"/>
</dbReference>
<keyword evidence="2" id="KW-0808">Transferase</keyword>
<dbReference type="PANTHER" id="PTHR43464:SF19">
    <property type="entry name" value="UBIQUINONE BIOSYNTHESIS O-METHYLTRANSFERASE, MITOCHONDRIAL"/>
    <property type="match status" value="1"/>
</dbReference>
<evidence type="ECO:0000256" key="3">
    <source>
        <dbReference type="ARBA" id="ARBA00022691"/>
    </source>
</evidence>
<dbReference type="Pfam" id="PF13847">
    <property type="entry name" value="Methyltransf_31"/>
    <property type="match status" value="1"/>
</dbReference>
<reference evidence="5 6" key="1">
    <citation type="journal article" date="2015" name="Nature">
        <title>rRNA introns, odd ribosomes, and small enigmatic genomes across a large radiation of phyla.</title>
        <authorList>
            <person name="Brown C.T."/>
            <person name="Hug L.A."/>
            <person name="Thomas B.C."/>
            <person name="Sharon I."/>
            <person name="Castelle C.J."/>
            <person name="Singh A."/>
            <person name="Wilkins M.J."/>
            <person name="Williams K.H."/>
            <person name="Banfield J.F."/>
        </authorList>
    </citation>
    <scope>NUCLEOTIDE SEQUENCE [LARGE SCALE GENOMIC DNA]</scope>
</reference>
<evidence type="ECO:0000313" key="6">
    <source>
        <dbReference type="Proteomes" id="UP000034078"/>
    </source>
</evidence>
<evidence type="ECO:0000256" key="1">
    <source>
        <dbReference type="ARBA" id="ARBA00022603"/>
    </source>
</evidence>
<feature type="domain" description="Methyltransferase" evidence="4">
    <location>
        <begin position="34"/>
        <end position="164"/>
    </location>
</feature>
<dbReference type="CDD" id="cd02440">
    <property type="entry name" value="AdoMet_MTases"/>
    <property type="match status" value="1"/>
</dbReference>
<dbReference type="AlphaFoldDB" id="A0A837IJL4"/>
<dbReference type="InterPro" id="IPR029063">
    <property type="entry name" value="SAM-dependent_MTases_sf"/>
</dbReference>
<protein>
    <recommendedName>
        <fullName evidence="4">Methyltransferase domain-containing protein</fullName>
    </recommendedName>
</protein>
<dbReference type="PANTHER" id="PTHR43464">
    <property type="entry name" value="METHYLTRANSFERASE"/>
    <property type="match status" value="1"/>
</dbReference>
<dbReference type="GO" id="GO:0032259">
    <property type="term" value="P:methylation"/>
    <property type="evidence" value="ECO:0007669"/>
    <property type="project" value="UniProtKB-KW"/>
</dbReference>
<accession>A0A837IJL4</accession>
<dbReference type="Gene3D" id="3.40.50.150">
    <property type="entry name" value="Vaccinia Virus protein VP39"/>
    <property type="match status" value="1"/>
</dbReference>
<proteinExistence type="predicted"/>
<dbReference type="InterPro" id="IPR025714">
    <property type="entry name" value="Methyltranfer_dom"/>
</dbReference>
<organism evidence="5 6">
    <name type="scientific">Candidatus Collierbacteria bacterium GW2011_GWB2_45_17</name>
    <dbReference type="NCBI Taxonomy" id="1618388"/>
    <lineage>
        <taxon>Bacteria</taxon>
        <taxon>Candidatus Collieribacteriota</taxon>
    </lineage>
</organism>
<comment type="caution">
    <text evidence="5">The sequence shown here is derived from an EMBL/GenBank/DDBJ whole genome shotgun (WGS) entry which is preliminary data.</text>
</comment>
<evidence type="ECO:0000313" key="5">
    <source>
        <dbReference type="EMBL" id="KKU01295.1"/>
    </source>
</evidence>
<keyword evidence="1" id="KW-0489">Methyltransferase</keyword>